<dbReference type="InterPro" id="IPR003767">
    <property type="entry name" value="Malate/L-lactate_DH-like"/>
</dbReference>
<dbReference type="OrthoDB" id="40552at2157"/>
<dbReference type="SUPFAM" id="SSF89733">
    <property type="entry name" value="L-sulfolactate dehydrogenase-like"/>
    <property type="match status" value="1"/>
</dbReference>
<dbReference type="InterPro" id="IPR043144">
    <property type="entry name" value="Mal/L-sulf/L-lact_DH-like_ah"/>
</dbReference>
<dbReference type="InterPro" id="IPR053453">
    <property type="entry name" value="LDH2/MDH2_Oxidoreductase"/>
</dbReference>
<dbReference type="InterPro" id="IPR036111">
    <property type="entry name" value="Mal/L-sulfo/L-lacto_DH-like_sf"/>
</dbReference>
<keyword evidence="2 3" id="KW-0560">Oxidoreductase</keyword>
<evidence type="ECO:0000313" key="3">
    <source>
        <dbReference type="EMBL" id="PWB85790.1"/>
    </source>
</evidence>
<dbReference type="GO" id="GO:0016491">
    <property type="term" value="F:oxidoreductase activity"/>
    <property type="evidence" value="ECO:0007669"/>
    <property type="project" value="UniProtKB-KW"/>
</dbReference>
<protein>
    <submittedName>
        <fullName evidence="3">Putative oxidoreductase YjmC</fullName>
        <ecNumber evidence="3">1.1.1.-</ecNumber>
    </submittedName>
</protein>
<dbReference type="PANTHER" id="PTHR11091:SF0">
    <property type="entry name" value="MALATE DEHYDROGENASE"/>
    <property type="match status" value="1"/>
</dbReference>
<gene>
    <name evidence="3" type="primary">yjmC</name>
    <name evidence="3" type="ORF">MBBWO_06360</name>
</gene>
<evidence type="ECO:0000256" key="1">
    <source>
        <dbReference type="ARBA" id="ARBA00006056"/>
    </source>
</evidence>
<evidence type="ECO:0000256" key="2">
    <source>
        <dbReference type="ARBA" id="ARBA00023002"/>
    </source>
</evidence>
<name>A0A2U1S6S2_9EURY</name>
<dbReference type="NCBIfam" id="NF040650">
    <property type="entry name" value="sulfolac_dhydr"/>
    <property type="match status" value="1"/>
</dbReference>
<dbReference type="RefSeq" id="WP_116669440.1">
    <property type="nucleotide sequence ID" value="NZ_CALUOI010000001.1"/>
</dbReference>
<comment type="caution">
    <text evidence="3">The sequence shown here is derived from an EMBL/GenBank/DDBJ whole genome shotgun (WGS) entry which is preliminary data.</text>
</comment>
<dbReference type="AlphaFoldDB" id="A0A2U1S6S2"/>
<dbReference type="Pfam" id="PF02615">
    <property type="entry name" value="Ldh_2"/>
    <property type="match status" value="1"/>
</dbReference>
<dbReference type="Gene3D" id="1.10.1530.10">
    <property type="match status" value="2"/>
</dbReference>
<organism evidence="3 4">
    <name type="scientific">Methanobrevibacter woesei</name>
    <dbReference type="NCBI Taxonomy" id="190976"/>
    <lineage>
        <taxon>Archaea</taxon>
        <taxon>Methanobacteriati</taxon>
        <taxon>Methanobacteriota</taxon>
        <taxon>Methanomada group</taxon>
        <taxon>Methanobacteria</taxon>
        <taxon>Methanobacteriales</taxon>
        <taxon>Methanobacteriaceae</taxon>
        <taxon>Methanobrevibacter</taxon>
    </lineage>
</organism>
<dbReference type="Gene3D" id="3.30.1370.60">
    <property type="entry name" value="Hypothetical oxidoreductase yiak, domain 2"/>
    <property type="match status" value="1"/>
</dbReference>
<accession>A0A2U1S6S2</accession>
<comment type="similarity">
    <text evidence="1">Belongs to the LDH2/MDH2 oxidoreductase family.</text>
</comment>
<evidence type="ECO:0000313" key="4">
    <source>
        <dbReference type="Proteomes" id="UP000245577"/>
    </source>
</evidence>
<reference evidence="3 4" key="1">
    <citation type="submission" date="2017-03" db="EMBL/GenBank/DDBJ databases">
        <title>Genome sequence of Methanobrevibacter wosei.</title>
        <authorList>
            <person name="Poehlein A."/>
            <person name="Seedorf H."/>
            <person name="Daniel R."/>
        </authorList>
    </citation>
    <scope>NUCLEOTIDE SEQUENCE [LARGE SCALE GENOMIC DNA]</scope>
    <source>
        <strain evidence="3 4">DSM 11979</strain>
    </source>
</reference>
<sequence>MKITKDNEISLVKEILKKLGASEEDCELVAEATIDADLKGFTSHGLGRFPQYLKSIEAGTINLEDNITIEKETPAIALINGNSGFGQAVSYKAMKLAIKKAKEIGVGCVGVHNSNHFGVTGFYSDLAIRDGVIGLVIANTEPAIAPLGASKALLGTNPIAIGIPSDTYIALDMATSATARGKLLEARRKGNSIPEGWALDADGNPTTDPDEGLKGSILPFGAHKGYGLAFMIELLTGPLVSAAWGKEVTGTADPTKDCTKGDLYLAIDPSKFVDPETFKEQTEAFCQEVRDTGDTFVPGDLEVKRIAEAEANGMEIDEKLYEQLKEICSDLEIDIDSYLEE</sequence>
<proteinExistence type="inferred from homology"/>
<dbReference type="EC" id="1.1.1.-" evidence="3"/>
<dbReference type="PANTHER" id="PTHR11091">
    <property type="entry name" value="OXIDOREDUCTASE-RELATED"/>
    <property type="match status" value="1"/>
</dbReference>
<dbReference type="EMBL" id="MZGU01000004">
    <property type="protein sequence ID" value="PWB85790.1"/>
    <property type="molecule type" value="Genomic_DNA"/>
</dbReference>
<dbReference type="InterPro" id="IPR043143">
    <property type="entry name" value="Mal/L-sulf/L-lact_DH-like_NADP"/>
</dbReference>
<dbReference type="Proteomes" id="UP000245577">
    <property type="component" value="Unassembled WGS sequence"/>
</dbReference>
<keyword evidence="4" id="KW-1185">Reference proteome</keyword>